<protein>
    <submittedName>
        <fullName evidence="10">Phosphoethanolamine transferase EptC</fullName>
        <ecNumber evidence="10">2.7.-.-</ecNumber>
    </submittedName>
</protein>
<dbReference type="PANTHER" id="PTHR30443">
    <property type="entry name" value="INNER MEMBRANE PROTEIN"/>
    <property type="match status" value="1"/>
</dbReference>
<dbReference type="Gene3D" id="3.40.720.10">
    <property type="entry name" value="Alkaline Phosphatase, subunit A"/>
    <property type="match status" value="1"/>
</dbReference>
<evidence type="ECO:0000256" key="3">
    <source>
        <dbReference type="ARBA" id="ARBA00022679"/>
    </source>
</evidence>
<reference evidence="10 11" key="1">
    <citation type="submission" date="2019-07" db="EMBL/GenBank/DDBJ databases">
        <title>Tepidimonas sediminis YIM 72259 draft genome.</title>
        <authorList>
            <person name="Da Costa M.S."/>
            <person name="Froufe H.J.C."/>
            <person name="Egas C."/>
            <person name="Albuquerque L."/>
        </authorList>
    </citation>
    <scope>NUCLEOTIDE SEQUENCE [LARGE SCALE GENOMIC DNA]</scope>
    <source>
        <strain evidence="10 11">YIM 72259</strain>
    </source>
</reference>
<dbReference type="GO" id="GO:0016776">
    <property type="term" value="F:phosphotransferase activity, phosphate group as acceptor"/>
    <property type="evidence" value="ECO:0007669"/>
    <property type="project" value="TreeGrafter"/>
</dbReference>
<feature type="transmembrane region" description="Helical" evidence="8">
    <location>
        <begin position="29"/>
        <end position="46"/>
    </location>
</feature>
<dbReference type="GO" id="GO:0005886">
    <property type="term" value="C:plasma membrane"/>
    <property type="evidence" value="ECO:0007669"/>
    <property type="project" value="UniProtKB-SubCell"/>
</dbReference>
<evidence type="ECO:0000256" key="2">
    <source>
        <dbReference type="ARBA" id="ARBA00022475"/>
    </source>
</evidence>
<comment type="subcellular location">
    <subcellularLocation>
        <location evidence="1">Cell membrane</location>
        <topology evidence="1">Multi-pass membrane protein</topology>
    </subcellularLocation>
</comment>
<dbReference type="InterPro" id="IPR058130">
    <property type="entry name" value="PEA_transf_C"/>
</dbReference>
<dbReference type="PANTHER" id="PTHR30443:SF2">
    <property type="entry name" value="PHOSPHOETHANOLAMINE TRANSFERASE EPTC"/>
    <property type="match status" value="1"/>
</dbReference>
<dbReference type="OrthoDB" id="9786870at2"/>
<proteinExistence type="predicted"/>
<comment type="caution">
    <text evidence="10">The sequence shown here is derived from an EMBL/GenBank/DDBJ whole genome shotgun (WGS) entry which is preliminary data.</text>
</comment>
<evidence type="ECO:0000256" key="4">
    <source>
        <dbReference type="ARBA" id="ARBA00022692"/>
    </source>
</evidence>
<dbReference type="Proteomes" id="UP000320225">
    <property type="component" value="Unassembled WGS sequence"/>
</dbReference>
<evidence type="ECO:0000256" key="5">
    <source>
        <dbReference type="ARBA" id="ARBA00022989"/>
    </source>
</evidence>
<sequence>MNTAALWAALLLSPNLAYIAVTDERADALIRTLPASLLLLVALFAWTRRPAWILILLSPLYLLLPFEIFYILQFGHPSSPHIFAVVSESSPTEAAEFLGLTTLFICSSIGLTLFFITLKLALQSSPIPPYRYLQWIAIISLAPTLQYTWMEWQWRQLQQPLDPQLTNTQSESLETKRPESYLSATLSDSYPLGVIFRVSDYFSELTLLREAATHIKQWDFQPRRTVEIDAQEIYVLVIGESSNPRHWGINGYYRDTTPKLGATPNLISFRDVISPFSATRLAVPVILTGKQNPNAQRAHAGQASIVTLFKQAGFKTYWISNQAPLGLHDSIIAVHAYEANTTIYTNGTDYKKQGSYDDAIIPPLDRFLQEPDQRKFFVIHLLGSHKAYANRYPESFDQFLPSQKQSPFDERPDTVTNTYDNTILYTDHILSELINKLTDRPDTHSALIYISDHGENIPRGTCTITGHGYTHEDDFRVSAVAWFSDAYKDAYPEIIGHMKSRSDTPLISAGVFHTLADIAHILHPAHDSTSSWASAGFTQRPRWTSATPDFDRATRIEPCKKLKTP</sequence>
<evidence type="ECO:0000256" key="6">
    <source>
        <dbReference type="ARBA" id="ARBA00023136"/>
    </source>
</evidence>
<name>A0A554WNC1_9BURK</name>
<dbReference type="InterPro" id="IPR017850">
    <property type="entry name" value="Alkaline_phosphatase_core_sf"/>
</dbReference>
<dbReference type="RefSeq" id="WP_143895541.1">
    <property type="nucleotide sequence ID" value="NZ_VJND01000009.1"/>
</dbReference>
<dbReference type="InterPro" id="IPR040423">
    <property type="entry name" value="PEA_transferase"/>
</dbReference>
<keyword evidence="11" id="KW-1185">Reference proteome</keyword>
<dbReference type="SUPFAM" id="SSF53649">
    <property type="entry name" value="Alkaline phosphatase-like"/>
    <property type="match status" value="1"/>
</dbReference>
<feature type="compositionally biased region" description="Basic and acidic residues" evidence="7">
    <location>
        <begin position="549"/>
        <end position="565"/>
    </location>
</feature>
<accession>A0A554WNC1</accession>
<organism evidence="10 11">
    <name type="scientific">Tepidimonas sediminis</name>
    <dbReference type="NCBI Taxonomy" id="2588941"/>
    <lineage>
        <taxon>Bacteria</taxon>
        <taxon>Pseudomonadati</taxon>
        <taxon>Pseudomonadota</taxon>
        <taxon>Betaproteobacteria</taxon>
        <taxon>Burkholderiales</taxon>
        <taxon>Tepidimonas</taxon>
    </lineage>
</organism>
<gene>
    <name evidence="10" type="primary">eptC</name>
    <name evidence="10" type="ORF">Tsedi_01645</name>
</gene>
<evidence type="ECO:0000313" key="10">
    <source>
        <dbReference type="EMBL" id="TSE25075.1"/>
    </source>
</evidence>
<dbReference type="Pfam" id="PF00884">
    <property type="entry name" value="Sulfatase"/>
    <property type="match status" value="1"/>
</dbReference>
<evidence type="ECO:0000259" key="9">
    <source>
        <dbReference type="Pfam" id="PF00884"/>
    </source>
</evidence>
<evidence type="ECO:0000313" key="11">
    <source>
        <dbReference type="Proteomes" id="UP000320225"/>
    </source>
</evidence>
<keyword evidence="6 8" id="KW-0472">Membrane</keyword>
<feature type="region of interest" description="Disordered" evidence="7">
    <location>
        <begin position="543"/>
        <end position="565"/>
    </location>
</feature>
<dbReference type="CDD" id="cd16017">
    <property type="entry name" value="LptA"/>
    <property type="match status" value="1"/>
</dbReference>
<feature type="transmembrane region" description="Helical" evidence="8">
    <location>
        <begin position="97"/>
        <end position="120"/>
    </location>
</feature>
<dbReference type="InterPro" id="IPR000917">
    <property type="entry name" value="Sulfatase_N"/>
</dbReference>
<keyword evidence="2" id="KW-1003">Cell membrane</keyword>
<evidence type="ECO:0000256" key="1">
    <source>
        <dbReference type="ARBA" id="ARBA00004651"/>
    </source>
</evidence>
<dbReference type="GO" id="GO:0009244">
    <property type="term" value="P:lipopolysaccharide core region biosynthetic process"/>
    <property type="evidence" value="ECO:0007669"/>
    <property type="project" value="TreeGrafter"/>
</dbReference>
<feature type="transmembrane region" description="Helical" evidence="8">
    <location>
        <begin position="53"/>
        <end position="72"/>
    </location>
</feature>
<feature type="domain" description="Sulfatase N-terminal" evidence="9">
    <location>
        <begin position="234"/>
        <end position="520"/>
    </location>
</feature>
<dbReference type="EMBL" id="VJND01000009">
    <property type="protein sequence ID" value="TSE25075.1"/>
    <property type="molecule type" value="Genomic_DNA"/>
</dbReference>
<dbReference type="AlphaFoldDB" id="A0A554WNC1"/>
<keyword evidence="3 10" id="KW-0808">Transferase</keyword>
<evidence type="ECO:0000256" key="7">
    <source>
        <dbReference type="SAM" id="MobiDB-lite"/>
    </source>
</evidence>
<evidence type="ECO:0000256" key="8">
    <source>
        <dbReference type="SAM" id="Phobius"/>
    </source>
</evidence>
<keyword evidence="5 8" id="KW-1133">Transmembrane helix</keyword>
<keyword evidence="4 8" id="KW-0812">Transmembrane</keyword>
<dbReference type="EC" id="2.7.-.-" evidence="10"/>